<dbReference type="Pfam" id="PF16403">
    <property type="entry name" value="Bact_surface_Ig-like"/>
    <property type="match status" value="1"/>
</dbReference>
<organism evidence="3 4">
    <name type="scientific">Ancylomarina longa</name>
    <dbReference type="NCBI Taxonomy" id="2487017"/>
    <lineage>
        <taxon>Bacteria</taxon>
        <taxon>Pseudomonadati</taxon>
        <taxon>Bacteroidota</taxon>
        <taxon>Bacteroidia</taxon>
        <taxon>Marinilabiliales</taxon>
        <taxon>Marinifilaceae</taxon>
        <taxon>Ancylomarina</taxon>
    </lineage>
</organism>
<feature type="domain" description="Pesticidal crystal protein Cry22Aa Ig-like" evidence="2">
    <location>
        <begin position="36"/>
        <end position="100"/>
    </location>
</feature>
<dbReference type="Proteomes" id="UP000282985">
    <property type="component" value="Unassembled WGS sequence"/>
</dbReference>
<proteinExistence type="predicted"/>
<accession>A0A434AEV1</accession>
<evidence type="ECO:0000256" key="1">
    <source>
        <dbReference type="SAM" id="SignalP"/>
    </source>
</evidence>
<dbReference type="EMBL" id="RJJX01000037">
    <property type="protein sequence ID" value="RUT72909.1"/>
    <property type="molecule type" value="Genomic_DNA"/>
</dbReference>
<dbReference type="RefSeq" id="WP_127344988.1">
    <property type="nucleotide sequence ID" value="NZ_RJJX01000037.1"/>
</dbReference>
<protein>
    <submittedName>
        <fullName evidence="3">DUF5011 domain-containing protein</fullName>
    </submittedName>
</protein>
<sequence>MKKILLYSFLLTLFFGVVSCDKETEDISRVTTYAAITYEGDAVVYVEKGGSFTPSATSSGGEDVTITESVDVNKPGFYNVSYSATNVDGFDAVVDQLVIVYEEDDVLAGVYDGIREGKNGGIVLIYSNGDGTYSCSDLIGGYYQFGKGYGAKYASPTSKMEITGNIITADPGAATPWGSWDLSNGVKNGNVLTWKTTLIDDGFGFNVQLTKKSF</sequence>
<name>A0A434AEV1_9BACT</name>
<feature type="chain" id="PRO_5019549082" evidence="1">
    <location>
        <begin position="20"/>
        <end position="214"/>
    </location>
</feature>
<dbReference type="OrthoDB" id="1026566at2"/>
<gene>
    <name evidence="3" type="ORF">DLK05_16110</name>
</gene>
<comment type="caution">
    <text evidence="3">The sequence shown here is derived from an EMBL/GenBank/DDBJ whole genome shotgun (WGS) entry which is preliminary data.</text>
</comment>
<dbReference type="InterPro" id="IPR032179">
    <property type="entry name" value="Cry22Aa_Ig-like"/>
</dbReference>
<dbReference type="PROSITE" id="PS51257">
    <property type="entry name" value="PROKAR_LIPOPROTEIN"/>
    <property type="match status" value="1"/>
</dbReference>
<evidence type="ECO:0000259" key="2">
    <source>
        <dbReference type="Pfam" id="PF16403"/>
    </source>
</evidence>
<reference evidence="3 4" key="1">
    <citation type="submission" date="2018-11" db="EMBL/GenBank/DDBJ databases">
        <title>Parancylomarina longa gen. nov., sp. nov., isolated from sediments of southern Okinawa.</title>
        <authorList>
            <person name="Fu T."/>
        </authorList>
    </citation>
    <scope>NUCLEOTIDE SEQUENCE [LARGE SCALE GENOMIC DNA]</scope>
    <source>
        <strain evidence="3 4">T3-2 S1-C</strain>
    </source>
</reference>
<feature type="signal peptide" evidence="1">
    <location>
        <begin position="1"/>
        <end position="19"/>
    </location>
</feature>
<evidence type="ECO:0000313" key="3">
    <source>
        <dbReference type="EMBL" id="RUT72909.1"/>
    </source>
</evidence>
<keyword evidence="1" id="KW-0732">Signal</keyword>
<keyword evidence="4" id="KW-1185">Reference proteome</keyword>
<evidence type="ECO:0000313" key="4">
    <source>
        <dbReference type="Proteomes" id="UP000282985"/>
    </source>
</evidence>
<dbReference type="AlphaFoldDB" id="A0A434AEV1"/>